<evidence type="ECO:0000256" key="14">
    <source>
        <dbReference type="ARBA" id="ARBA00023296"/>
    </source>
</evidence>
<dbReference type="Pfam" id="PF02443">
    <property type="entry name" value="Circo_capsid"/>
    <property type="match status" value="1"/>
</dbReference>
<dbReference type="GO" id="GO:0019062">
    <property type="term" value="P:virion attachment to host cell"/>
    <property type="evidence" value="ECO:0007669"/>
    <property type="project" value="UniProtKB-KW"/>
</dbReference>
<reference evidence="16 17" key="1">
    <citation type="submission" date="2021-07" db="EMBL/GenBank/DDBJ databases">
        <title>Novel viruses belonging to the Circoviridae family identified in wild waterfowl samples.</title>
        <authorList>
            <person name="Khalifeh A."/>
            <person name="Custer J."/>
            <person name="Kraberger S."/>
            <person name="Varsani A."/>
        </authorList>
    </citation>
    <scope>NUCLEOTIDE SEQUENCE [LARGE SCALE GENOMIC DNA]</scope>
    <source>
        <strain evidence="16">VBirdW3_629</strain>
    </source>
</reference>
<dbReference type="GO" id="GO:0003677">
    <property type="term" value="F:DNA binding"/>
    <property type="evidence" value="ECO:0007669"/>
    <property type="project" value="UniProtKB-KW"/>
</dbReference>
<keyword evidence="4" id="KW-1140">T=1 icosahedral capsid protein</keyword>
<comment type="subcellular location">
    <subcellularLocation>
        <location evidence="1">Host nucleus</location>
    </subcellularLocation>
    <subcellularLocation>
        <location evidence="2">Virion</location>
    </subcellularLocation>
</comment>
<proteinExistence type="inferred from homology"/>
<evidence type="ECO:0000313" key="17">
    <source>
        <dbReference type="Proteomes" id="UP001157401"/>
    </source>
</evidence>
<comment type="subunit">
    <text evidence="15">Homomultimer. Assembles in the nucleus, presumably in an immature form, then migrates to the cytoplasm once assembled as mature virion. Interacts with Rep; this interaction relocates Rep into the nucleus.</text>
</comment>
<evidence type="ECO:0000256" key="10">
    <source>
        <dbReference type="ARBA" id="ARBA00022804"/>
    </source>
</evidence>
<evidence type="ECO:0000256" key="1">
    <source>
        <dbReference type="ARBA" id="ARBA00004147"/>
    </source>
</evidence>
<evidence type="ECO:0000256" key="2">
    <source>
        <dbReference type="ARBA" id="ARBA00004328"/>
    </source>
</evidence>
<dbReference type="InterPro" id="IPR003383">
    <property type="entry name" value="Circovirus_capsid"/>
</dbReference>
<keyword evidence="11" id="KW-0946">Virion</keyword>
<keyword evidence="12" id="KW-1164">Virus endocytosis by host</keyword>
<keyword evidence="6" id="KW-0167">Capsid protein</keyword>
<evidence type="ECO:0000256" key="13">
    <source>
        <dbReference type="ARBA" id="ARBA00023125"/>
    </source>
</evidence>
<evidence type="ECO:0000256" key="7">
    <source>
        <dbReference type="ARBA" id="ARBA00022562"/>
    </source>
</evidence>
<protein>
    <submittedName>
        <fullName evidence="16">Capsid protein</fullName>
    </submittedName>
</protein>
<dbReference type="RefSeq" id="YP_010805283.1">
    <property type="nucleotide sequence ID" value="NC_077145.1"/>
</dbReference>
<evidence type="ECO:0000256" key="6">
    <source>
        <dbReference type="ARBA" id="ARBA00022561"/>
    </source>
</evidence>
<dbReference type="GO" id="GO:0075732">
    <property type="term" value="P:viral penetration into host nucleus"/>
    <property type="evidence" value="ECO:0007669"/>
    <property type="project" value="UniProtKB-KW"/>
</dbReference>
<evidence type="ECO:0000256" key="8">
    <source>
        <dbReference type="ARBA" id="ARBA00022581"/>
    </source>
</evidence>
<keyword evidence="5" id="KW-1163">Viral penetration into host nucleus</keyword>
<dbReference type="GO" id="GO:0043657">
    <property type="term" value="C:host cell"/>
    <property type="evidence" value="ECO:0007669"/>
    <property type="project" value="GOC"/>
</dbReference>
<evidence type="ECO:0000256" key="15">
    <source>
        <dbReference type="ARBA" id="ARBA00046863"/>
    </source>
</evidence>
<evidence type="ECO:0000256" key="3">
    <source>
        <dbReference type="ARBA" id="ARBA00010301"/>
    </source>
</evidence>
<accession>A0AAX1PEY3</accession>
<keyword evidence="14" id="KW-1160">Virus entry into host cell</keyword>
<dbReference type="GO" id="GO:0039615">
    <property type="term" value="C:T=1 icosahedral viral capsid"/>
    <property type="evidence" value="ECO:0007669"/>
    <property type="project" value="UniProtKB-KW"/>
</dbReference>
<keyword evidence="9" id="KW-1162">Viral penetration into host cytoplasm</keyword>
<evidence type="ECO:0000313" key="16">
    <source>
        <dbReference type="EMBL" id="QZU26823.1"/>
    </source>
</evidence>
<dbReference type="Gene3D" id="2.60.120.950">
    <property type="entry name" value="Circovirus capsid protein"/>
    <property type="match status" value="1"/>
</dbReference>
<evidence type="ECO:0000256" key="12">
    <source>
        <dbReference type="ARBA" id="ARBA00022890"/>
    </source>
</evidence>
<dbReference type="EMBL" id="MZ604590">
    <property type="protein sequence ID" value="QZU26823.1"/>
    <property type="molecule type" value="Genomic_DNA"/>
</dbReference>
<keyword evidence="10" id="KW-1161">Viral attachment to host cell</keyword>
<sequence>MARSARHRWRRNRWFKRIRRRRRGHTRGRRRYQSKQGIYNFRFRATYNLSVTKDTNQGYFTYTLASIVPPDFRKYFDMYRILKVRAQFLPMGTITDHRPWGATVLDLTGRDTALVSKGEHDFTIDDTTRRLWNPTRLHSRYFTPKPDIRIVTNGEGIQPNSVRNQLWLNTKFPEIKHHGLAYFFEAKNIGEATYTFLYTTTIYMQFRQFAGSLAP</sequence>
<dbReference type="KEGG" id="vg:80544175"/>
<dbReference type="GO" id="GO:0042025">
    <property type="term" value="C:host cell nucleus"/>
    <property type="evidence" value="ECO:0007669"/>
    <property type="project" value="UniProtKB-SubCell"/>
</dbReference>
<evidence type="ECO:0000256" key="4">
    <source>
        <dbReference type="ARBA" id="ARBA00022431"/>
    </source>
</evidence>
<dbReference type="GO" id="GO:0019069">
    <property type="term" value="P:viral capsid assembly"/>
    <property type="evidence" value="ECO:0007669"/>
    <property type="project" value="InterPro"/>
</dbReference>
<evidence type="ECO:0000256" key="9">
    <source>
        <dbReference type="ARBA" id="ARBA00022595"/>
    </source>
</evidence>
<keyword evidence="17" id="KW-1185">Reference proteome</keyword>
<dbReference type="InterPro" id="IPR038652">
    <property type="entry name" value="Circovirus_capsid_sf"/>
</dbReference>
<evidence type="ECO:0000256" key="11">
    <source>
        <dbReference type="ARBA" id="ARBA00022844"/>
    </source>
</evidence>
<keyword evidence="13" id="KW-0238">DNA-binding</keyword>
<dbReference type="GeneID" id="80544175"/>
<comment type="similarity">
    <text evidence="3">Belongs to the circoviridae capsid protein family.</text>
</comment>
<dbReference type="GO" id="GO:0075509">
    <property type="term" value="P:endocytosis involved in viral entry into host cell"/>
    <property type="evidence" value="ECO:0007669"/>
    <property type="project" value="UniProtKB-KW"/>
</dbReference>
<evidence type="ECO:0000256" key="5">
    <source>
        <dbReference type="ARBA" id="ARBA00022524"/>
    </source>
</evidence>
<organism evidence="16 17">
    <name type="scientific">WigFec circovirus 2</name>
    <dbReference type="NCBI Taxonomy" id="2873952"/>
    <lineage>
        <taxon>Viruses</taxon>
        <taxon>Monodnaviria</taxon>
        <taxon>Shotokuvirae</taxon>
        <taxon>Cressdnaviricota</taxon>
        <taxon>Arfiviricetes</taxon>
        <taxon>Cirlivirales</taxon>
        <taxon>Circoviridae</taxon>
        <taxon>Circovirus</taxon>
        <taxon>Circovirus pato</taxon>
    </lineage>
</organism>
<keyword evidence="8" id="KW-0945">Host-virus interaction</keyword>
<keyword evidence="7" id="KW-1048">Host nucleus</keyword>
<name>A0AAX1PEY3_9CIRC</name>
<dbReference type="Proteomes" id="UP001157401">
    <property type="component" value="Segment"/>
</dbReference>